<evidence type="ECO:0000313" key="4">
    <source>
        <dbReference type="Proteomes" id="UP001499951"/>
    </source>
</evidence>
<comment type="similarity">
    <text evidence="1">Belongs to the bactofilin family.</text>
</comment>
<accession>A0ABN1F8A1</accession>
<proteinExistence type="inferred from homology"/>
<protein>
    <recommendedName>
        <fullName evidence="5">Polymer-forming cytoskeletal protein</fullName>
    </recommendedName>
</protein>
<feature type="compositionally biased region" description="Polar residues" evidence="2">
    <location>
        <begin position="1"/>
        <end position="10"/>
    </location>
</feature>
<dbReference type="PANTHER" id="PTHR35024:SF4">
    <property type="entry name" value="POLYMER-FORMING CYTOSKELETAL PROTEIN"/>
    <property type="match status" value="1"/>
</dbReference>
<dbReference type="Proteomes" id="UP001499951">
    <property type="component" value="Unassembled WGS sequence"/>
</dbReference>
<dbReference type="RefSeq" id="WP_166929144.1">
    <property type="nucleotide sequence ID" value="NZ_BAAADD010000011.1"/>
</dbReference>
<feature type="region of interest" description="Disordered" evidence="2">
    <location>
        <begin position="1"/>
        <end position="45"/>
    </location>
</feature>
<dbReference type="EMBL" id="BAAADD010000011">
    <property type="protein sequence ID" value="GAA0584834.1"/>
    <property type="molecule type" value="Genomic_DNA"/>
</dbReference>
<evidence type="ECO:0000313" key="3">
    <source>
        <dbReference type="EMBL" id="GAA0584834.1"/>
    </source>
</evidence>
<dbReference type="InterPro" id="IPR007607">
    <property type="entry name" value="BacA/B"/>
</dbReference>
<evidence type="ECO:0008006" key="5">
    <source>
        <dbReference type="Google" id="ProtNLM"/>
    </source>
</evidence>
<dbReference type="Pfam" id="PF04519">
    <property type="entry name" value="Bactofilin"/>
    <property type="match status" value="1"/>
</dbReference>
<evidence type="ECO:0000256" key="2">
    <source>
        <dbReference type="SAM" id="MobiDB-lite"/>
    </source>
</evidence>
<feature type="compositionally biased region" description="Low complexity" evidence="2">
    <location>
        <begin position="212"/>
        <end position="221"/>
    </location>
</feature>
<feature type="region of interest" description="Disordered" evidence="2">
    <location>
        <begin position="176"/>
        <end position="221"/>
    </location>
</feature>
<reference evidence="3 4" key="1">
    <citation type="journal article" date="2019" name="Int. J. Syst. Evol. Microbiol.">
        <title>The Global Catalogue of Microorganisms (GCM) 10K type strain sequencing project: providing services to taxonomists for standard genome sequencing and annotation.</title>
        <authorList>
            <consortium name="The Broad Institute Genomics Platform"/>
            <consortium name="The Broad Institute Genome Sequencing Center for Infectious Disease"/>
            <person name="Wu L."/>
            <person name="Ma J."/>
        </authorList>
    </citation>
    <scope>NUCLEOTIDE SEQUENCE [LARGE SCALE GENOMIC DNA]</scope>
    <source>
        <strain evidence="3 4">JCM 15089</strain>
    </source>
</reference>
<keyword evidence="4" id="KW-1185">Reference proteome</keyword>
<name>A0ABN1F8A1_9PROT</name>
<feature type="compositionally biased region" description="Pro residues" evidence="2">
    <location>
        <begin position="30"/>
        <end position="42"/>
    </location>
</feature>
<sequence>MFGSSKSTGGQPLERVKAADPISEQFDDIPPMPEGFTPPNPAAPARKAFNFAEKPKPAPKPVPAEDAAHLYIGANIRLKGELAGCEVMRVDGVYEGIAKARRLVLCPGGTFAGTADIEEAEIEGAFEGTLLVRGRLFLRKNGRIRGTFSYGELEIERGGEIDGRILPLEKKPAAAKPAFEAAKPAEPPKPAASAAPVVAAAPARPAAPPRPVAGASPAPAA</sequence>
<organism evidence="3 4">
    <name type="scientific">Rhizomicrobium electricum</name>
    <dbReference type="NCBI Taxonomy" id="480070"/>
    <lineage>
        <taxon>Bacteria</taxon>
        <taxon>Pseudomonadati</taxon>
        <taxon>Pseudomonadota</taxon>
        <taxon>Alphaproteobacteria</taxon>
        <taxon>Micropepsales</taxon>
        <taxon>Micropepsaceae</taxon>
        <taxon>Rhizomicrobium</taxon>
    </lineage>
</organism>
<evidence type="ECO:0000256" key="1">
    <source>
        <dbReference type="ARBA" id="ARBA00044755"/>
    </source>
</evidence>
<dbReference type="PANTHER" id="PTHR35024">
    <property type="entry name" value="HYPOTHETICAL CYTOSOLIC PROTEIN"/>
    <property type="match status" value="1"/>
</dbReference>
<comment type="caution">
    <text evidence="3">The sequence shown here is derived from an EMBL/GenBank/DDBJ whole genome shotgun (WGS) entry which is preliminary data.</text>
</comment>
<feature type="compositionally biased region" description="Low complexity" evidence="2">
    <location>
        <begin position="191"/>
        <end position="204"/>
    </location>
</feature>
<gene>
    <name evidence="3" type="ORF">GCM10008942_37160</name>
</gene>